<evidence type="ECO:0000256" key="1">
    <source>
        <dbReference type="SAM" id="MobiDB-lite"/>
    </source>
</evidence>
<dbReference type="Proteomes" id="UP000823790">
    <property type="component" value="Unassembled WGS sequence"/>
</dbReference>
<keyword evidence="2" id="KW-0812">Transmembrane</keyword>
<feature type="transmembrane region" description="Helical" evidence="2">
    <location>
        <begin position="39"/>
        <end position="58"/>
    </location>
</feature>
<organism evidence="3 4">
    <name type="scientific">Frateuria flava</name>
    <dbReference type="NCBI Taxonomy" id="2821489"/>
    <lineage>
        <taxon>Bacteria</taxon>
        <taxon>Pseudomonadati</taxon>
        <taxon>Pseudomonadota</taxon>
        <taxon>Gammaproteobacteria</taxon>
        <taxon>Lysobacterales</taxon>
        <taxon>Rhodanobacteraceae</taxon>
        <taxon>Frateuria</taxon>
    </lineage>
</organism>
<evidence type="ECO:0000256" key="2">
    <source>
        <dbReference type="SAM" id="Phobius"/>
    </source>
</evidence>
<keyword evidence="2" id="KW-0472">Membrane</keyword>
<proteinExistence type="predicted"/>
<feature type="region of interest" description="Disordered" evidence="1">
    <location>
        <begin position="1"/>
        <end position="27"/>
    </location>
</feature>
<dbReference type="RefSeq" id="WP_209618947.1">
    <property type="nucleotide sequence ID" value="NZ_JAGJRS010000017.1"/>
</dbReference>
<protein>
    <submittedName>
        <fullName evidence="3">Uncharacterized protein</fullName>
    </submittedName>
</protein>
<dbReference type="EMBL" id="JAGJRS010000017">
    <property type="protein sequence ID" value="MBP1474346.1"/>
    <property type="molecule type" value="Genomic_DNA"/>
</dbReference>
<reference evidence="3 4" key="1">
    <citation type="submission" date="2021-04" db="EMBL/GenBank/DDBJ databases">
        <authorList>
            <person name="Huq M.A."/>
        </authorList>
    </citation>
    <scope>NUCLEOTIDE SEQUENCE [LARGE SCALE GENOMIC DNA]</scope>
    <source>
        <strain evidence="3 4">MAH-13</strain>
    </source>
</reference>
<accession>A0ABS4DMT2</accession>
<evidence type="ECO:0000313" key="3">
    <source>
        <dbReference type="EMBL" id="MBP1474346.1"/>
    </source>
</evidence>
<comment type="caution">
    <text evidence="3">The sequence shown here is derived from an EMBL/GenBank/DDBJ whole genome shotgun (WGS) entry which is preliminary data.</text>
</comment>
<keyword evidence="2" id="KW-1133">Transmembrane helix</keyword>
<evidence type="ECO:0000313" key="4">
    <source>
        <dbReference type="Proteomes" id="UP000823790"/>
    </source>
</evidence>
<gene>
    <name evidence="3" type="ORF">J7I44_08540</name>
</gene>
<sequence length="61" mass="6407">MIDATGAPALAGAPDGRRVMNGQGNDGELARRKGVRRTLWITGTIAVVLFLLSILSMVKIG</sequence>
<name>A0ABS4DMT2_9GAMM</name>
<keyword evidence="4" id="KW-1185">Reference proteome</keyword>